<evidence type="ECO:0000313" key="2">
    <source>
        <dbReference type="EMBL" id="ACF11549.1"/>
    </source>
</evidence>
<dbReference type="Gene3D" id="3.40.50.10610">
    <property type="entry name" value="ABC-type transport auxiliary lipoprotein component"/>
    <property type="match status" value="1"/>
</dbReference>
<proteinExistence type="predicted"/>
<dbReference type="eggNOG" id="ENOG502ZAEC">
    <property type="taxonomic scope" value="Bacteria"/>
</dbReference>
<dbReference type="KEGG" id="cpc:Cpar_1143"/>
<evidence type="ECO:0000313" key="3">
    <source>
        <dbReference type="Proteomes" id="UP000008811"/>
    </source>
</evidence>
<protein>
    <submittedName>
        <fullName evidence="2">Secreted protein</fullName>
    </submittedName>
</protein>
<feature type="chain" id="PRO_5002797565" evidence="1">
    <location>
        <begin position="21"/>
        <end position="216"/>
    </location>
</feature>
<dbReference type="PROSITE" id="PS51257">
    <property type="entry name" value="PROKAR_LIPOPROTEIN"/>
    <property type="match status" value="1"/>
</dbReference>
<accession>B3QNP6</accession>
<dbReference type="EMBL" id="CP001099">
    <property type="protein sequence ID" value="ACF11549.1"/>
    <property type="molecule type" value="Genomic_DNA"/>
</dbReference>
<dbReference type="HOGENOM" id="CLU_110629_0_0_10"/>
<dbReference type="RefSeq" id="WP_012502382.1">
    <property type="nucleotide sequence ID" value="NC_011027.1"/>
</dbReference>
<dbReference type="STRING" id="517417.Cpar_1143"/>
<dbReference type="OrthoDB" id="669636at2"/>
<gene>
    <name evidence="2" type="ordered locus">Cpar_1143</name>
</gene>
<dbReference type="AlphaFoldDB" id="B3QNP6"/>
<keyword evidence="1" id="KW-0732">Signal</keyword>
<sequence length="216" mass="24486">MFKYLRIFSFLAIFVFVGCASPTIYTKPEFSDVTKSHRKVAILPFTVNIDSKNQSKDFTVEMARKAEKDEGYLFQQQIYAQFLKQQSKGRYTVDFQDVEYTNFLLRKGGITYENIMNYTKSDLARKLGVDAVISGTIKRTKPMSGTGAAVLGILVGYWGSTNKVDVSLNLYGEKSNDLLWKYDHEASGSVGSSPERLAKSLMKGISKDFPYKRQRN</sequence>
<name>B3QNP6_CHLP8</name>
<dbReference type="Proteomes" id="UP000008811">
    <property type="component" value="Chromosome"/>
</dbReference>
<keyword evidence="3" id="KW-1185">Reference proteome</keyword>
<feature type="signal peptide" evidence="1">
    <location>
        <begin position="1"/>
        <end position="20"/>
    </location>
</feature>
<evidence type="ECO:0000256" key="1">
    <source>
        <dbReference type="SAM" id="SignalP"/>
    </source>
</evidence>
<reference evidence="2" key="1">
    <citation type="submission" date="2008-06" db="EMBL/GenBank/DDBJ databases">
        <title>Complete sequence of Chlorobaculum parvum NCIB 8327.</title>
        <authorList>
            <consortium name="US DOE Joint Genome Institute"/>
            <person name="Lucas S."/>
            <person name="Copeland A."/>
            <person name="Lapidus A."/>
            <person name="Glavina del Rio T."/>
            <person name="Dalin E."/>
            <person name="Tice H."/>
            <person name="Bruce D."/>
            <person name="Goodwin L."/>
            <person name="Pitluck S."/>
            <person name="Schmutz J."/>
            <person name="Larimer F."/>
            <person name="Land M."/>
            <person name="Hauser L."/>
            <person name="Kyrpides N."/>
            <person name="Mikhailova N."/>
            <person name="Zhao F."/>
            <person name="Li T."/>
            <person name="Liu Z."/>
            <person name="Overmann J."/>
            <person name="Bryant D.A."/>
            <person name="Richardson P."/>
        </authorList>
    </citation>
    <scope>NUCLEOTIDE SEQUENCE [LARGE SCALE GENOMIC DNA]</scope>
    <source>
        <strain evidence="2">NCIB 8327</strain>
    </source>
</reference>
<organism evidence="2 3">
    <name type="scientific">Chlorobaculum parvum (strain DSM 263 / NCIMB 8327)</name>
    <name type="common">Chlorobium vibrioforme subsp. thiosulfatophilum</name>
    <dbReference type="NCBI Taxonomy" id="517417"/>
    <lineage>
        <taxon>Bacteria</taxon>
        <taxon>Pseudomonadati</taxon>
        <taxon>Chlorobiota</taxon>
        <taxon>Chlorobiia</taxon>
        <taxon>Chlorobiales</taxon>
        <taxon>Chlorobiaceae</taxon>
        <taxon>Chlorobaculum</taxon>
    </lineage>
</organism>